<protein>
    <submittedName>
        <fullName evidence="2">Uncharacterized protein</fullName>
    </submittedName>
</protein>
<feature type="region of interest" description="Disordered" evidence="1">
    <location>
        <begin position="141"/>
        <end position="175"/>
    </location>
</feature>
<dbReference type="AlphaFoldDB" id="E3L760"/>
<organism evidence="2 3">
    <name type="scientific">Puccinia graminis f. sp. tritici (strain CRL 75-36-700-3 / race SCCL)</name>
    <name type="common">Black stem rust fungus</name>
    <dbReference type="NCBI Taxonomy" id="418459"/>
    <lineage>
        <taxon>Eukaryota</taxon>
        <taxon>Fungi</taxon>
        <taxon>Dikarya</taxon>
        <taxon>Basidiomycota</taxon>
        <taxon>Pucciniomycotina</taxon>
        <taxon>Pucciniomycetes</taxon>
        <taxon>Pucciniales</taxon>
        <taxon>Pucciniaceae</taxon>
        <taxon>Puccinia</taxon>
    </lineage>
</organism>
<evidence type="ECO:0000313" key="2">
    <source>
        <dbReference type="EMBL" id="EFP92383.2"/>
    </source>
</evidence>
<sequence>MVRSSHIKKAISMLGGTLATSHEQLLLFLNLIGIATLATLVTDLVQEGPGSGGSREGTLLMLAGKQHLNRVHEPGEHEISESKSCFLVGSEPNVAAGEENLNMNFSEKQDQKWVTEGIKSEIDEPNPAHLKFIISKQKVKSTRKGKKKKQAKIESSAACDQKSGQLPDRHLPEAPDKVLDRVKKGIAEVQQAFTEHSKEHKTEVAAEVSKVFILTEKDLESRMRNFYASRIKAAFDPRETDQDELDDTMYRNLQVLWNSNPEAFFQIEPILASRLSKYELHRRLSTLTNQIIQKTAIENWKLISKALGDKGSKRRVNQFLKSLQQNFELDHEFPDTLNCFELWSKIPTIFTNILGKTKYDSSSLIMTILGPFEFRRRFNFEILDHESSDLKLNFKPQTELPLNVMEDLHFSEKYKGVNVWNVCCIVRYLGLGNSKRFEDSSDHDLSADFESVLKLLNCKTYWEDQVLFYDLAMPPHVLNSLEELRAVNTKFKGISTLTDWESVFESSPWKFNSLQQEFIQTWFDQN</sequence>
<reference evidence="3" key="2">
    <citation type="journal article" date="2011" name="Proc. Natl. Acad. Sci. U.S.A.">
        <title>Obligate biotrophy features unraveled by the genomic analysis of rust fungi.</title>
        <authorList>
            <person name="Duplessis S."/>
            <person name="Cuomo C.A."/>
            <person name="Lin Y.-C."/>
            <person name="Aerts A."/>
            <person name="Tisserant E."/>
            <person name="Veneault-Fourrey C."/>
            <person name="Joly D.L."/>
            <person name="Hacquard S."/>
            <person name="Amselem J."/>
            <person name="Cantarel B.L."/>
            <person name="Chiu R."/>
            <person name="Coutinho P.M."/>
            <person name="Feau N."/>
            <person name="Field M."/>
            <person name="Frey P."/>
            <person name="Gelhaye E."/>
            <person name="Goldberg J."/>
            <person name="Grabherr M.G."/>
            <person name="Kodira C.D."/>
            <person name="Kohler A."/>
            <person name="Kuees U."/>
            <person name="Lindquist E.A."/>
            <person name="Lucas S.M."/>
            <person name="Mago R."/>
            <person name="Mauceli E."/>
            <person name="Morin E."/>
            <person name="Murat C."/>
            <person name="Pangilinan J.L."/>
            <person name="Park R."/>
            <person name="Pearson M."/>
            <person name="Quesneville H."/>
            <person name="Rouhier N."/>
            <person name="Sakthikumar S."/>
            <person name="Salamov A.A."/>
            <person name="Schmutz J."/>
            <person name="Selles B."/>
            <person name="Shapiro H."/>
            <person name="Tanguay P."/>
            <person name="Tuskan G.A."/>
            <person name="Henrissat B."/>
            <person name="Van de Peer Y."/>
            <person name="Rouze P."/>
            <person name="Ellis J.G."/>
            <person name="Dodds P.N."/>
            <person name="Schein J.E."/>
            <person name="Zhong S."/>
            <person name="Hamelin R.C."/>
            <person name="Grigoriev I.V."/>
            <person name="Szabo L.J."/>
            <person name="Martin F."/>
        </authorList>
    </citation>
    <scope>NUCLEOTIDE SEQUENCE [LARGE SCALE GENOMIC DNA]</scope>
    <source>
        <strain evidence="3">CRL 75-36-700-3 / race SCCL</strain>
    </source>
</reference>
<feature type="compositionally biased region" description="Basic residues" evidence="1">
    <location>
        <begin position="141"/>
        <end position="150"/>
    </location>
</feature>
<name>E3L760_PUCGT</name>
<gene>
    <name evidence="2" type="ORF">PGTG_18370</name>
</gene>
<dbReference type="InParanoid" id="E3L760"/>
<dbReference type="KEGG" id="pgr:PGTG_18370"/>
<evidence type="ECO:0000313" key="3">
    <source>
        <dbReference type="Proteomes" id="UP000008783"/>
    </source>
</evidence>
<dbReference type="EMBL" id="DS178363">
    <property type="protein sequence ID" value="EFP92383.2"/>
    <property type="molecule type" value="Genomic_DNA"/>
</dbReference>
<dbReference type="RefSeq" id="XP_003336802.2">
    <property type="nucleotide sequence ID" value="XM_003336754.2"/>
</dbReference>
<dbReference type="GeneID" id="10538208"/>
<proteinExistence type="predicted"/>
<dbReference type="VEuPathDB" id="FungiDB:PGTG_18370"/>
<reference key="1">
    <citation type="submission" date="2007-01" db="EMBL/GenBank/DDBJ databases">
        <title>The Genome Sequence of Puccinia graminis f. sp. tritici Strain CRL 75-36-700-3.</title>
        <authorList>
            <consortium name="The Broad Institute Genome Sequencing Platform"/>
            <person name="Birren B."/>
            <person name="Lander E."/>
            <person name="Galagan J."/>
            <person name="Nusbaum C."/>
            <person name="Devon K."/>
            <person name="Cuomo C."/>
            <person name="Jaffe D."/>
            <person name="Butler J."/>
            <person name="Alvarez P."/>
            <person name="Gnerre S."/>
            <person name="Grabherr M."/>
            <person name="Mauceli E."/>
            <person name="Brockman W."/>
            <person name="Young S."/>
            <person name="LaButti K."/>
            <person name="Sykes S."/>
            <person name="DeCaprio D."/>
            <person name="Crawford M."/>
            <person name="Koehrsen M."/>
            <person name="Engels R."/>
            <person name="Montgomery P."/>
            <person name="Pearson M."/>
            <person name="Howarth C."/>
            <person name="Larson L."/>
            <person name="White J."/>
            <person name="Zeng Q."/>
            <person name="Kodira C."/>
            <person name="Yandava C."/>
            <person name="Alvarado L."/>
            <person name="O'Leary S."/>
            <person name="Szabo L."/>
            <person name="Dean R."/>
            <person name="Schein J."/>
        </authorList>
    </citation>
    <scope>NUCLEOTIDE SEQUENCE</scope>
    <source>
        <strain>CRL 75-36-700-3</strain>
    </source>
</reference>
<evidence type="ECO:0000256" key="1">
    <source>
        <dbReference type="SAM" id="MobiDB-lite"/>
    </source>
</evidence>
<keyword evidence="3" id="KW-1185">Reference proteome</keyword>
<dbReference type="Proteomes" id="UP000008783">
    <property type="component" value="Unassembled WGS sequence"/>
</dbReference>
<dbReference type="HOGENOM" id="CLU_446989_0_0_1"/>
<accession>E3L760</accession>
<dbReference type="OrthoDB" id="2499532at2759"/>